<evidence type="ECO:0000259" key="7">
    <source>
        <dbReference type="Pfam" id="PF06271"/>
    </source>
</evidence>
<keyword evidence="5 6" id="KW-0472">Membrane</keyword>
<evidence type="ECO:0000256" key="4">
    <source>
        <dbReference type="ARBA" id="ARBA00022989"/>
    </source>
</evidence>
<dbReference type="PANTHER" id="PTHR36115:SF6">
    <property type="entry name" value="PROLINE-RICH ANTIGEN HOMOLOG"/>
    <property type="match status" value="1"/>
</dbReference>
<sequence>MNPAGWCRRVAAFLLDLFILALVLMLLAMIFMDSLVRLVPGSSLFSWVWLLVAMGAIGMFLCRDAFDGVSIGRFASGIVVRDVFIPHRSPGTFRLMLRNLFALLWPLDLLWVVMRRDGRRLGDRFARTVVLYSSQRAMRLVRLGLAAVVVLSVFSFFLVTPETFLMRSEPYAVASAFLKSDAQIDEIAGGVKQLGWFASGQLSVVDGIGQAKVRMLVDGDRRDVMVDVRLCRDVKGNWEVVGFNHHYDW</sequence>
<dbReference type="PANTHER" id="PTHR36115">
    <property type="entry name" value="PROLINE-RICH ANTIGEN HOMOLOG-RELATED"/>
    <property type="match status" value="1"/>
</dbReference>
<evidence type="ECO:0000256" key="3">
    <source>
        <dbReference type="ARBA" id="ARBA00022692"/>
    </source>
</evidence>
<protein>
    <submittedName>
        <fullName evidence="8">RDD family protein</fullName>
    </submittedName>
</protein>
<evidence type="ECO:0000313" key="9">
    <source>
        <dbReference type="Proteomes" id="UP000249239"/>
    </source>
</evidence>
<keyword evidence="2" id="KW-1003">Cell membrane</keyword>
<evidence type="ECO:0000256" key="6">
    <source>
        <dbReference type="SAM" id="Phobius"/>
    </source>
</evidence>
<reference evidence="8 9" key="1">
    <citation type="submission" date="2018-06" db="EMBL/GenBank/DDBJ databases">
        <title>Genomic Encyclopedia of Archaeal and Bacterial Type Strains, Phase II (KMG-II): from individual species to whole genera.</title>
        <authorList>
            <person name="Goeker M."/>
        </authorList>
    </citation>
    <scope>NUCLEOTIDE SEQUENCE [LARGE SCALE GENOMIC DNA]</scope>
    <source>
        <strain evidence="8 9">DSM 6779</strain>
    </source>
</reference>
<feature type="domain" description="RDD" evidence="7">
    <location>
        <begin position="4"/>
        <end position="126"/>
    </location>
</feature>
<evidence type="ECO:0000256" key="2">
    <source>
        <dbReference type="ARBA" id="ARBA00022475"/>
    </source>
</evidence>
<evidence type="ECO:0000256" key="1">
    <source>
        <dbReference type="ARBA" id="ARBA00004651"/>
    </source>
</evidence>
<keyword evidence="3 6" id="KW-0812">Transmembrane</keyword>
<comment type="subcellular location">
    <subcellularLocation>
        <location evidence="1">Cell membrane</location>
        <topology evidence="1">Multi-pass membrane protein</topology>
    </subcellularLocation>
</comment>
<feature type="transmembrane region" description="Helical" evidence="6">
    <location>
        <begin position="12"/>
        <end position="32"/>
    </location>
</feature>
<dbReference type="Pfam" id="PF06271">
    <property type="entry name" value="RDD"/>
    <property type="match status" value="1"/>
</dbReference>
<dbReference type="InterPro" id="IPR051791">
    <property type="entry name" value="Pra-immunoreactive"/>
</dbReference>
<dbReference type="OrthoDB" id="9814143at2"/>
<dbReference type="Proteomes" id="UP000249239">
    <property type="component" value="Unassembled WGS sequence"/>
</dbReference>
<evidence type="ECO:0000313" key="8">
    <source>
        <dbReference type="EMBL" id="PZX19453.1"/>
    </source>
</evidence>
<dbReference type="EMBL" id="QKZK01000004">
    <property type="protein sequence ID" value="PZX19453.1"/>
    <property type="molecule type" value="Genomic_DNA"/>
</dbReference>
<dbReference type="GO" id="GO:0005886">
    <property type="term" value="C:plasma membrane"/>
    <property type="evidence" value="ECO:0007669"/>
    <property type="project" value="UniProtKB-SubCell"/>
</dbReference>
<organism evidence="8 9">
    <name type="scientific">Breznakibacter xylanolyticus</name>
    <dbReference type="NCBI Taxonomy" id="990"/>
    <lineage>
        <taxon>Bacteria</taxon>
        <taxon>Pseudomonadati</taxon>
        <taxon>Bacteroidota</taxon>
        <taxon>Bacteroidia</taxon>
        <taxon>Marinilabiliales</taxon>
        <taxon>Marinilabiliaceae</taxon>
        <taxon>Breznakibacter</taxon>
    </lineage>
</organism>
<keyword evidence="9" id="KW-1185">Reference proteome</keyword>
<comment type="caution">
    <text evidence="8">The sequence shown here is derived from an EMBL/GenBank/DDBJ whole genome shotgun (WGS) entry which is preliminary data.</text>
</comment>
<feature type="transmembrane region" description="Helical" evidence="6">
    <location>
        <begin position="140"/>
        <end position="159"/>
    </location>
</feature>
<keyword evidence="4 6" id="KW-1133">Transmembrane helix</keyword>
<name>A0A2W7NJ44_9BACT</name>
<dbReference type="AlphaFoldDB" id="A0A2W7NJ44"/>
<evidence type="ECO:0000256" key="5">
    <source>
        <dbReference type="ARBA" id="ARBA00023136"/>
    </source>
</evidence>
<dbReference type="InterPro" id="IPR010432">
    <property type="entry name" value="RDD"/>
</dbReference>
<proteinExistence type="predicted"/>
<gene>
    <name evidence="8" type="ORF">LX69_00720</name>
</gene>
<feature type="transmembrane region" description="Helical" evidence="6">
    <location>
        <begin position="44"/>
        <end position="62"/>
    </location>
</feature>
<dbReference type="RefSeq" id="WP_111444438.1">
    <property type="nucleotide sequence ID" value="NZ_QKZK01000004.1"/>
</dbReference>
<feature type="transmembrane region" description="Helical" evidence="6">
    <location>
        <begin position="95"/>
        <end position="114"/>
    </location>
</feature>
<accession>A0A2W7NJ44</accession>